<evidence type="ECO:0008006" key="3">
    <source>
        <dbReference type="Google" id="ProtNLM"/>
    </source>
</evidence>
<organism evidence="2">
    <name type="scientific">uncultured Thermomicrobiales bacterium</name>
    <dbReference type="NCBI Taxonomy" id="1645740"/>
    <lineage>
        <taxon>Bacteria</taxon>
        <taxon>Pseudomonadati</taxon>
        <taxon>Thermomicrobiota</taxon>
        <taxon>Thermomicrobia</taxon>
        <taxon>Thermomicrobiales</taxon>
        <taxon>environmental samples</taxon>
    </lineage>
</organism>
<name>A0A6J4U9P3_9BACT</name>
<protein>
    <recommendedName>
        <fullName evidence="3">YfhO family protein</fullName>
    </recommendedName>
</protein>
<dbReference type="Pfam" id="PF09586">
    <property type="entry name" value="YfhO"/>
    <property type="match status" value="1"/>
</dbReference>
<accession>A0A6J4U9P3</accession>
<keyword evidence="1" id="KW-1133">Transmembrane helix</keyword>
<keyword evidence="1" id="KW-0472">Membrane</keyword>
<reference evidence="2" key="1">
    <citation type="submission" date="2020-02" db="EMBL/GenBank/DDBJ databases">
        <authorList>
            <person name="Meier V. D."/>
        </authorList>
    </citation>
    <scope>NUCLEOTIDE SEQUENCE</scope>
    <source>
        <strain evidence="2">AVDCRST_MAG87</strain>
    </source>
</reference>
<dbReference type="AlphaFoldDB" id="A0A6J4U9P3"/>
<evidence type="ECO:0000313" key="2">
    <source>
        <dbReference type="EMBL" id="CAA9544393.1"/>
    </source>
</evidence>
<dbReference type="InterPro" id="IPR018580">
    <property type="entry name" value="Uncharacterised_YfhO"/>
</dbReference>
<dbReference type="EMBL" id="CADCWJ010000091">
    <property type="protein sequence ID" value="CAA9544393.1"/>
    <property type="molecule type" value="Genomic_DNA"/>
</dbReference>
<dbReference type="PANTHER" id="PTHR38454:SF1">
    <property type="entry name" value="INTEGRAL MEMBRANE PROTEIN"/>
    <property type="match status" value="1"/>
</dbReference>
<gene>
    <name evidence="2" type="ORF">AVDCRST_MAG87-352</name>
</gene>
<dbReference type="PANTHER" id="PTHR38454">
    <property type="entry name" value="INTEGRAL MEMBRANE PROTEIN-RELATED"/>
    <property type="match status" value="1"/>
</dbReference>
<keyword evidence="1" id="KW-0812">Transmembrane</keyword>
<proteinExistence type="predicted"/>
<sequence length="199" mass="22137">MAYYWNEAYRDDLVIVYENPTVFDRAWIVHDVRPAMDGQELQLLNSRQVDGRVTAFVDGPLPEVAPPAGSGPGDKVVVTRTEPERIELRAESSAPGLLVLSEVYAEGWTATVDGERVEVLRTNHALRGVPLPAGEHEVVVTYEPESLRIGLWSTGLASVAMLGIWGWALIDWRRRGWARRGIPPHREATDAAYRGLPTE</sequence>
<evidence type="ECO:0000256" key="1">
    <source>
        <dbReference type="SAM" id="Phobius"/>
    </source>
</evidence>
<feature type="transmembrane region" description="Helical" evidence="1">
    <location>
        <begin position="149"/>
        <end position="170"/>
    </location>
</feature>